<evidence type="ECO:0000313" key="3">
    <source>
        <dbReference type="Proteomes" id="UP000034164"/>
    </source>
</evidence>
<dbReference type="SUPFAM" id="SSF52540">
    <property type="entry name" value="P-loop containing nucleoside triphosphate hydrolases"/>
    <property type="match status" value="1"/>
</dbReference>
<accession>A0A0G2I1M5</accession>
<dbReference type="VEuPathDB" id="FungiDB:EMCG_01647"/>
<dbReference type="EMBL" id="LCZI01000882">
    <property type="protein sequence ID" value="KKZ64045.1"/>
    <property type="molecule type" value="Genomic_DNA"/>
</dbReference>
<organism evidence="2 3">
    <name type="scientific">[Emmonsia] crescens</name>
    <dbReference type="NCBI Taxonomy" id="73230"/>
    <lineage>
        <taxon>Eukaryota</taxon>
        <taxon>Fungi</taxon>
        <taxon>Dikarya</taxon>
        <taxon>Ascomycota</taxon>
        <taxon>Pezizomycotina</taxon>
        <taxon>Eurotiomycetes</taxon>
        <taxon>Eurotiomycetidae</taxon>
        <taxon>Onygenales</taxon>
        <taxon>Ajellomycetaceae</taxon>
        <taxon>Emergomyces</taxon>
    </lineage>
</organism>
<dbReference type="InterPro" id="IPR027417">
    <property type="entry name" value="P-loop_NTPase"/>
</dbReference>
<feature type="transmembrane region" description="Helical" evidence="1">
    <location>
        <begin position="23"/>
        <end position="46"/>
    </location>
</feature>
<dbReference type="AlphaFoldDB" id="A0A0G2I1M5"/>
<evidence type="ECO:0000313" key="2">
    <source>
        <dbReference type="EMBL" id="KKZ64045.1"/>
    </source>
</evidence>
<evidence type="ECO:0000256" key="1">
    <source>
        <dbReference type="SAM" id="Phobius"/>
    </source>
</evidence>
<name>A0A0G2I1M5_9EURO</name>
<dbReference type="Proteomes" id="UP000034164">
    <property type="component" value="Unassembled WGS sequence"/>
</dbReference>
<gene>
    <name evidence="2" type="ORF">EMCG_01647</name>
</gene>
<reference evidence="3" key="1">
    <citation type="journal article" date="2015" name="PLoS Genet.">
        <title>The dynamic genome and transcriptome of the human fungal pathogen Blastomyces and close relative Emmonsia.</title>
        <authorList>
            <person name="Munoz J.F."/>
            <person name="Gauthier G.M."/>
            <person name="Desjardins C.A."/>
            <person name="Gallo J.E."/>
            <person name="Holder J."/>
            <person name="Sullivan T.D."/>
            <person name="Marty A.J."/>
            <person name="Carmen J.C."/>
            <person name="Chen Z."/>
            <person name="Ding L."/>
            <person name="Gujja S."/>
            <person name="Magrini V."/>
            <person name="Misas E."/>
            <person name="Mitreva M."/>
            <person name="Priest M."/>
            <person name="Saif S."/>
            <person name="Whiston E.A."/>
            <person name="Young S."/>
            <person name="Zeng Q."/>
            <person name="Goldman W.E."/>
            <person name="Mardis E.R."/>
            <person name="Taylor J.W."/>
            <person name="McEwen J.G."/>
            <person name="Clay O.K."/>
            <person name="Klein B.S."/>
            <person name="Cuomo C.A."/>
        </authorList>
    </citation>
    <scope>NUCLEOTIDE SEQUENCE [LARGE SCALE GENOMIC DNA]</scope>
    <source>
        <strain evidence="3">UAMH 3008</strain>
    </source>
</reference>
<proteinExistence type="predicted"/>
<dbReference type="Gene3D" id="3.40.50.300">
    <property type="entry name" value="P-loop containing nucleotide triphosphate hydrolases"/>
    <property type="match status" value="1"/>
</dbReference>
<evidence type="ECO:0008006" key="4">
    <source>
        <dbReference type="Google" id="ProtNLM"/>
    </source>
</evidence>
<keyword evidence="1" id="KW-0472">Membrane</keyword>
<sequence length="94" mass="10431">MEHIVDGAGQVLAILRTSEGKSLLYLVPCQLLGVGMTVLILPLVVLKAEMVQQCAEVGIKAHVWEEFLNRLSVANELDWVVFDECHLAIMVLPY</sequence>
<keyword evidence="1" id="KW-0812">Transmembrane</keyword>
<comment type="caution">
    <text evidence="2">The sequence shown here is derived from an EMBL/GenBank/DDBJ whole genome shotgun (WGS) entry which is preliminary data.</text>
</comment>
<dbReference type="OrthoDB" id="5153301at2759"/>
<protein>
    <recommendedName>
        <fullName evidence="4">Helicase ATP-binding domain-containing protein</fullName>
    </recommendedName>
</protein>
<keyword evidence="1" id="KW-1133">Transmembrane helix</keyword>